<keyword evidence="1" id="KW-0175">Coiled coil</keyword>
<feature type="coiled-coil region" evidence="1">
    <location>
        <begin position="47"/>
        <end position="113"/>
    </location>
</feature>
<sequence>MPNLNDTLAETQRYWAWTGAVSDLSPIFETIEKQYGGLRADWITQETKYARDDCERAERSLERANRDLEEGRGRNSSMLDLLTERAERGKDDLEAARKRLAAAEEAAEHVDDISITVKVQRGGERSTHGRPSELVDYLRHIDVRDLTVHAPYGGYRLGHRISLYFDHEDGVTITVSSDESTWTSAAFAQIRAEVRRRVPWWRWMRSAWFLLPLMVVVSVAFLVFVGNVAISMGGVSSVVSPIVGALLVPATIGAFVAARWLLRPFELTTGDRPRGARVLYLIGGAILSVILNIISSRWS</sequence>
<proteinExistence type="predicted"/>
<evidence type="ECO:0000313" key="3">
    <source>
        <dbReference type="EMBL" id="MBS4183730.1"/>
    </source>
</evidence>
<keyword evidence="2" id="KW-0472">Membrane</keyword>
<evidence type="ECO:0000256" key="2">
    <source>
        <dbReference type="SAM" id="Phobius"/>
    </source>
</evidence>
<feature type="transmembrane region" description="Helical" evidence="2">
    <location>
        <begin position="274"/>
        <end position="294"/>
    </location>
</feature>
<dbReference type="AlphaFoldDB" id="A0A942YBF0"/>
<accession>A0A942YBF0</accession>
<feature type="transmembrane region" description="Helical" evidence="2">
    <location>
        <begin position="207"/>
        <end position="230"/>
    </location>
</feature>
<evidence type="ECO:0000256" key="1">
    <source>
        <dbReference type="SAM" id="Coils"/>
    </source>
</evidence>
<organism evidence="3">
    <name type="scientific">Neobacillus citreus</name>
    <dbReference type="NCBI Taxonomy" id="2833578"/>
    <lineage>
        <taxon>Bacteria</taxon>
        <taxon>Bacillati</taxon>
        <taxon>Bacillota</taxon>
        <taxon>Bacilli</taxon>
        <taxon>Bacillales</taxon>
        <taxon>Bacillaceae</taxon>
        <taxon>Neobacillus</taxon>
    </lineage>
</organism>
<comment type="caution">
    <text evidence="3">The sequence shown here is derived from an EMBL/GenBank/DDBJ whole genome shotgun (WGS) entry which is preliminary data.</text>
</comment>
<feature type="transmembrane region" description="Helical" evidence="2">
    <location>
        <begin position="242"/>
        <end position="262"/>
    </location>
</feature>
<protein>
    <submittedName>
        <fullName evidence="3">Uncharacterized protein</fullName>
    </submittedName>
</protein>
<name>A0A942YBF0_9BACI</name>
<gene>
    <name evidence="3" type="ORF">KHB02_20265</name>
</gene>
<keyword evidence="2" id="KW-0812">Transmembrane</keyword>
<reference evidence="3" key="1">
    <citation type="submission" date="2021-05" db="EMBL/GenBank/DDBJ databases">
        <title>Novel Bacillus species.</title>
        <authorList>
            <person name="Liu G."/>
        </authorList>
    </citation>
    <scope>NUCLEOTIDE SEQUENCE</scope>
    <source>
        <strain evidence="3">FJAT-50051</strain>
    </source>
</reference>
<dbReference type="EMBL" id="JAGYPE010000003">
    <property type="protein sequence ID" value="MBS4183730.1"/>
    <property type="molecule type" value="Genomic_DNA"/>
</dbReference>
<keyword evidence="2" id="KW-1133">Transmembrane helix</keyword>